<name>A0A0C2YZL6_9AGAM</name>
<organism evidence="1 2">
    <name type="scientific">Scleroderma citrinum Foug A</name>
    <dbReference type="NCBI Taxonomy" id="1036808"/>
    <lineage>
        <taxon>Eukaryota</taxon>
        <taxon>Fungi</taxon>
        <taxon>Dikarya</taxon>
        <taxon>Basidiomycota</taxon>
        <taxon>Agaricomycotina</taxon>
        <taxon>Agaricomycetes</taxon>
        <taxon>Agaricomycetidae</taxon>
        <taxon>Boletales</taxon>
        <taxon>Sclerodermatineae</taxon>
        <taxon>Sclerodermataceae</taxon>
        <taxon>Scleroderma</taxon>
    </lineage>
</organism>
<dbReference type="SUPFAM" id="SSF55144">
    <property type="entry name" value="LigT-like"/>
    <property type="match status" value="1"/>
</dbReference>
<dbReference type="InParanoid" id="A0A0C2YZL6"/>
<accession>A0A0C2YZL6</accession>
<dbReference type="Gene3D" id="3.90.1140.10">
    <property type="entry name" value="Cyclic phosphodiesterase"/>
    <property type="match status" value="1"/>
</dbReference>
<dbReference type="GO" id="GO:0004113">
    <property type="term" value="F:2',3'-cyclic-nucleotide 3'-phosphodiesterase activity"/>
    <property type="evidence" value="ECO:0007669"/>
    <property type="project" value="TreeGrafter"/>
</dbReference>
<dbReference type="InterPro" id="IPR009097">
    <property type="entry name" value="Cyclic_Pdiesterase"/>
</dbReference>
<gene>
    <name evidence="1" type="ORF">SCLCIDRAFT_314603</name>
</gene>
<dbReference type="AlphaFoldDB" id="A0A0C2YZL6"/>
<sequence>MGLSFWLVPPADQSALIQSIMPRRPVGSLLPGGDPLFASSYPAFLPHITLASVRSGSELPADLLTKFTEIRRSVRANFRSLEVSDHYFRSVLVAVETTTDLLALHEEIRSALSHLSPSAPMFPHMSLSYIADEDANTGERARAAQLMKEAGVVYEDEGHQTMSLRCGEACLSGFDGEEIWLVNCEGPVEQWVVCDKKALRSR</sequence>
<dbReference type="GO" id="GO:0009187">
    <property type="term" value="P:cyclic nucleotide metabolic process"/>
    <property type="evidence" value="ECO:0007669"/>
    <property type="project" value="TreeGrafter"/>
</dbReference>
<evidence type="ECO:0000313" key="2">
    <source>
        <dbReference type="Proteomes" id="UP000053989"/>
    </source>
</evidence>
<dbReference type="Pfam" id="PF07823">
    <property type="entry name" value="CPDase"/>
    <property type="match status" value="1"/>
</dbReference>
<evidence type="ECO:0008006" key="3">
    <source>
        <dbReference type="Google" id="ProtNLM"/>
    </source>
</evidence>
<dbReference type="PANTHER" id="PTHR28141:SF1">
    <property type="entry name" value="2',3'-CYCLIC-NUCLEOTIDE 3'-PHOSPHODIESTERASE"/>
    <property type="match status" value="1"/>
</dbReference>
<dbReference type="STRING" id="1036808.A0A0C2YZL6"/>
<dbReference type="InterPro" id="IPR012386">
    <property type="entry name" value="Cyclic-nucl_3Pdiesterase"/>
</dbReference>
<reference evidence="1 2" key="1">
    <citation type="submission" date="2014-04" db="EMBL/GenBank/DDBJ databases">
        <authorList>
            <consortium name="DOE Joint Genome Institute"/>
            <person name="Kuo A."/>
            <person name="Kohler A."/>
            <person name="Nagy L.G."/>
            <person name="Floudas D."/>
            <person name="Copeland A."/>
            <person name="Barry K.W."/>
            <person name="Cichocki N."/>
            <person name="Veneault-Fourrey C."/>
            <person name="LaButti K."/>
            <person name="Lindquist E.A."/>
            <person name="Lipzen A."/>
            <person name="Lundell T."/>
            <person name="Morin E."/>
            <person name="Murat C."/>
            <person name="Sun H."/>
            <person name="Tunlid A."/>
            <person name="Henrissat B."/>
            <person name="Grigoriev I.V."/>
            <person name="Hibbett D.S."/>
            <person name="Martin F."/>
            <person name="Nordberg H.P."/>
            <person name="Cantor M.N."/>
            <person name="Hua S.X."/>
        </authorList>
    </citation>
    <scope>NUCLEOTIDE SEQUENCE [LARGE SCALE GENOMIC DNA]</scope>
    <source>
        <strain evidence="1 2">Foug A</strain>
    </source>
</reference>
<keyword evidence="2" id="KW-1185">Reference proteome</keyword>
<dbReference type="Proteomes" id="UP000053989">
    <property type="component" value="Unassembled WGS sequence"/>
</dbReference>
<dbReference type="PANTHER" id="PTHR28141">
    <property type="entry name" value="2',3'-CYCLIC-NUCLEOTIDE 3'-PHOSPHODIESTERASE"/>
    <property type="match status" value="1"/>
</dbReference>
<dbReference type="HOGENOM" id="CLU_081919_0_0_1"/>
<dbReference type="OrthoDB" id="514292at2759"/>
<protein>
    <recommendedName>
        <fullName evidence="3">2',3'-cyclic-nucleotide 3'-phosphodiesterase</fullName>
    </recommendedName>
</protein>
<proteinExistence type="predicted"/>
<reference evidence="2" key="2">
    <citation type="submission" date="2015-01" db="EMBL/GenBank/DDBJ databases">
        <title>Evolutionary Origins and Diversification of the Mycorrhizal Mutualists.</title>
        <authorList>
            <consortium name="DOE Joint Genome Institute"/>
            <consortium name="Mycorrhizal Genomics Consortium"/>
            <person name="Kohler A."/>
            <person name="Kuo A."/>
            <person name="Nagy L.G."/>
            <person name="Floudas D."/>
            <person name="Copeland A."/>
            <person name="Barry K.W."/>
            <person name="Cichocki N."/>
            <person name="Veneault-Fourrey C."/>
            <person name="LaButti K."/>
            <person name="Lindquist E.A."/>
            <person name="Lipzen A."/>
            <person name="Lundell T."/>
            <person name="Morin E."/>
            <person name="Murat C."/>
            <person name="Riley R."/>
            <person name="Ohm R."/>
            <person name="Sun H."/>
            <person name="Tunlid A."/>
            <person name="Henrissat B."/>
            <person name="Grigoriev I.V."/>
            <person name="Hibbett D.S."/>
            <person name="Martin F."/>
        </authorList>
    </citation>
    <scope>NUCLEOTIDE SEQUENCE [LARGE SCALE GENOMIC DNA]</scope>
    <source>
        <strain evidence="2">Foug A</strain>
    </source>
</reference>
<evidence type="ECO:0000313" key="1">
    <source>
        <dbReference type="EMBL" id="KIM55018.1"/>
    </source>
</evidence>
<dbReference type="EMBL" id="KN822142">
    <property type="protein sequence ID" value="KIM55018.1"/>
    <property type="molecule type" value="Genomic_DNA"/>
</dbReference>